<dbReference type="Gene3D" id="3.30.70.330">
    <property type="match status" value="1"/>
</dbReference>
<keyword evidence="1" id="KW-0677">Repeat</keyword>
<evidence type="ECO:0000256" key="1">
    <source>
        <dbReference type="ARBA" id="ARBA00022737"/>
    </source>
</evidence>
<dbReference type="AlphaFoldDB" id="U6KWK9"/>
<accession>U6KWK9</accession>
<evidence type="ECO:0000313" key="5">
    <source>
        <dbReference type="EMBL" id="CDJ41313.1"/>
    </source>
</evidence>
<dbReference type="SUPFAM" id="SSF54928">
    <property type="entry name" value="RNA-binding domain, RBD"/>
    <property type="match status" value="1"/>
</dbReference>
<dbReference type="VEuPathDB" id="ToxoDB:ETH2_0711700"/>
<dbReference type="VEuPathDB" id="ToxoDB:ETH_00014700"/>
<evidence type="ECO:0000259" key="4">
    <source>
        <dbReference type="PROSITE" id="PS50102"/>
    </source>
</evidence>
<reference evidence="5" key="1">
    <citation type="submission" date="2013-10" db="EMBL/GenBank/DDBJ databases">
        <title>Genomic analysis of the causative agents of coccidiosis in chickens.</title>
        <authorList>
            <person name="Reid A.J."/>
            <person name="Blake D."/>
            <person name="Billington K."/>
            <person name="Browne H."/>
            <person name="Dunn M."/>
            <person name="Hung S."/>
            <person name="Kawahara F."/>
            <person name="Miranda-Saavedra D."/>
            <person name="Mourier T."/>
            <person name="Nagra H."/>
            <person name="Otto T.D."/>
            <person name="Rawlings N."/>
            <person name="Sanchez A."/>
            <person name="Sanders M."/>
            <person name="Subramaniam C."/>
            <person name="Tay Y."/>
            <person name="Dear P."/>
            <person name="Doerig C."/>
            <person name="Gruber A."/>
            <person name="Parkinson J."/>
            <person name="Shirley M."/>
            <person name="Wan K.L."/>
            <person name="Berriman M."/>
            <person name="Tomley F."/>
            <person name="Pain A."/>
        </authorList>
    </citation>
    <scope>NUCLEOTIDE SEQUENCE [LARGE SCALE GENOMIC DNA]</scope>
    <source>
        <strain evidence="5">Houghton</strain>
    </source>
</reference>
<dbReference type="EMBL" id="HG675595">
    <property type="protein sequence ID" value="CDJ41313.1"/>
    <property type="molecule type" value="Genomic_DNA"/>
</dbReference>
<dbReference type="GO" id="GO:0003723">
    <property type="term" value="F:RNA binding"/>
    <property type="evidence" value="ECO:0007669"/>
    <property type="project" value="UniProtKB-UniRule"/>
</dbReference>
<organism evidence="5 6">
    <name type="scientific">Eimeria tenella</name>
    <name type="common">Coccidian parasite</name>
    <dbReference type="NCBI Taxonomy" id="5802"/>
    <lineage>
        <taxon>Eukaryota</taxon>
        <taxon>Sar</taxon>
        <taxon>Alveolata</taxon>
        <taxon>Apicomplexa</taxon>
        <taxon>Conoidasida</taxon>
        <taxon>Coccidia</taxon>
        <taxon>Eucoccidiorida</taxon>
        <taxon>Eimeriorina</taxon>
        <taxon>Eimeriidae</taxon>
        <taxon>Eimeria</taxon>
    </lineage>
</organism>
<proteinExistence type="predicted"/>
<gene>
    <name evidence="5" type="ORF">ETH_00014700</name>
</gene>
<dbReference type="PANTHER" id="PTHR23236">
    <property type="entry name" value="EUKARYOTIC TRANSLATION INITIATION FACTOR 4B/4H"/>
    <property type="match status" value="1"/>
</dbReference>
<sequence length="199" mass="21164">MGNFVTLRLHSAALKTINLKLKKVWKSSKSLHAPREKNERGQVVESAASSLSYSIQIERKEASVVFLVNVDLGVSEEEVRKCLSALLPVVSVRVPRSSAAAVAGSDTLLLHNLPLAATEAALYRMASGVAAVKKTRMARDSSSGKPLGYGYVQLQSAAAAAAALVALQQQQREEQLSGGGPSWRVCSCLPPLKLNLNSA</sequence>
<keyword evidence="6" id="KW-1185">Reference proteome</keyword>
<evidence type="ECO:0000256" key="2">
    <source>
        <dbReference type="ARBA" id="ARBA00022884"/>
    </source>
</evidence>
<reference evidence="5" key="2">
    <citation type="submission" date="2013-10" db="EMBL/GenBank/DDBJ databases">
        <authorList>
            <person name="Aslett M."/>
        </authorList>
    </citation>
    <scope>NUCLEOTIDE SEQUENCE [LARGE SCALE GENOMIC DNA]</scope>
    <source>
        <strain evidence="5">Houghton</strain>
    </source>
</reference>
<dbReference type="PANTHER" id="PTHR23236:SF119">
    <property type="entry name" value="NUCLEAR RNA-BINDING PROTEIN SART-3"/>
    <property type="match status" value="1"/>
</dbReference>
<dbReference type="RefSeq" id="XP_013232063.1">
    <property type="nucleotide sequence ID" value="XM_013376609.1"/>
</dbReference>
<evidence type="ECO:0000313" key="6">
    <source>
        <dbReference type="Proteomes" id="UP000030747"/>
    </source>
</evidence>
<dbReference type="Pfam" id="PF00076">
    <property type="entry name" value="RRM_1"/>
    <property type="match status" value="1"/>
</dbReference>
<keyword evidence="2 3" id="KW-0694">RNA-binding</keyword>
<dbReference type="Proteomes" id="UP000030747">
    <property type="component" value="Unassembled WGS sequence"/>
</dbReference>
<dbReference type="OrthoDB" id="10631446at2759"/>
<dbReference type="SMART" id="SM00360">
    <property type="entry name" value="RRM"/>
    <property type="match status" value="1"/>
</dbReference>
<protein>
    <recommendedName>
        <fullName evidence="4">RRM domain-containing protein</fullName>
    </recommendedName>
</protein>
<dbReference type="InterPro" id="IPR000504">
    <property type="entry name" value="RRM_dom"/>
</dbReference>
<evidence type="ECO:0000256" key="3">
    <source>
        <dbReference type="PROSITE-ProRule" id="PRU00176"/>
    </source>
</evidence>
<dbReference type="InterPro" id="IPR035979">
    <property type="entry name" value="RBD_domain_sf"/>
</dbReference>
<name>U6KWK9_EIMTE</name>
<feature type="domain" description="RRM" evidence="4">
    <location>
        <begin position="106"/>
        <end position="178"/>
    </location>
</feature>
<dbReference type="InterPro" id="IPR012677">
    <property type="entry name" value="Nucleotide-bd_a/b_plait_sf"/>
</dbReference>
<dbReference type="PROSITE" id="PS50102">
    <property type="entry name" value="RRM"/>
    <property type="match status" value="1"/>
</dbReference>
<dbReference type="GeneID" id="25252097"/>